<dbReference type="AlphaFoldDB" id="A0A8T1D2Q4"/>
<dbReference type="EMBL" id="RCMK01000350">
    <property type="protein sequence ID" value="KAG2934607.1"/>
    <property type="molecule type" value="Genomic_DNA"/>
</dbReference>
<dbReference type="Proteomes" id="UP000736787">
    <property type="component" value="Unassembled WGS sequence"/>
</dbReference>
<organism evidence="1 2">
    <name type="scientific">Phytophthora cactorum</name>
    <dbReference type="NCBI Taxonomy" id="29920"/>
    <lineage>
        <taxon>Eukaryota</taxon>
        <taxon>Sar</taxon>
        <taxon>Stramenopiles</taxon>
        <taxon>Oomycota</taxon>
        <taxon>Peronosporomycetes</taxon>
        <taxon>Peronosporales</taxon>
        <taxon>Peronosporaceae</taxon>
        <taxon>Phytophthora</taxon>
    </lineage>
</organism>
<evidence type="ECO:0000313" key="1">
    <source>
        <dbReference type="EMBL" id="KAG2934607.1"/>
    </source>
</evidence>
<gene>
    <name evidence="1" type="ORF">PC117_g12604</name>
</gene>
<protein>
    <submittedName>
        <fullName evidence="1">Uncharacterized protein</fullName>
    </submittedName>
</protein>
<sequence>MFHPAYDLCASPPSNFFRSGSPDPKQDPQDAHTLEKLTFSNTIATSSRTGSHSKCVDPFAIIRRPRSAFATRDFQFPLRFPFLSLRELVECFTRPFNSTSKALGQKLWHFHTSSLLLRVLC</sequence>
<name>A0A8T1D2Q4_9STRA</name>
<comment type="caution">
    <text evidence="1">The sequence shown here is derived from an EMBL/GenBank/DDBJ whole genome shotgun (WGS) entry which is preliminary data.</text>
</comment>
<proteinExistence type="predicted"/>
<accession>A0A8T1D2Q4</accession>
<reference evidence="1" key="1">
    <citation type="submission" date="2018-10" db="EMBL/GenBank/DDBJ databases">
        <title>Effector identification in a new, highly contiguous assembly of the strawberry crown rot pathogen Phytophthora cactorum.</title>
        <authorList>
            <person name="Armitage A.D."/>
            <person name="Nellist C.F."/>
            <person name="Bates H."/>
            <person name="Vickerstaff R.J."/>
            <person name="Harrison R.J."/>
        </authorList>
    </citation>
    <scope>NUCLEOTIDE SEQUENCE</scope>
    <source>
        <strain evidence="1">4040</strain>
    </source>
</reference>
<evidence type="ECO:0000313" key="2">
    <source>
        <dbReference type="Proteomes" id="UP000736787"/>
    </source>
</evidence>